<name>A0A6N2RYK6_9FIRM</name>
<reference evidence="7" key="1">
    <citation type="submission" date="2019-11" db="EMBL/GenBank/DDBJ databases">
        <authorList>
            <person name="Feng L."/>
        </authorList>
    </citation>
    <scope>NUCLEOTIDE SEQUENCE</scope>
    <source>
        <strain evidence="7">AundefinedLFYP135</strain>
    </source>
</reference>
<feature type="domain" description="HTH merR-type" evidence="6">
    <location>
        <begin position="5"/>
        <end position="75"/>
    </location>
</feature>
<feature type="coiled-coil region" evidence="5">
    <location>
        <begin position="85"/>
        <end position="119"/>
    </location>
</feature>
<dbReference type="Gene3D" id="1.10.1660.10">
    <property type="match status" value="1"/>
</dbReference>
<evidence type="ECO:0000256" key="3">
    <source>
        <dbReference type="ARBA" id="ARBA00023125"/>
    </source>
</evidence>
<dbReference type="CDD" id="cd01107">
    <property type="entry name" value="HTH_BmrR"/>
    <property type="match status" value="1"/>
</dbReference>
<keyword evidence="2" id="KW-0805">Transcription regulation</keyword>
<dbReference type="Gene3D" id="3.20.80.10">
    <property type="entry name" value="Regulatory factor, effector binding domain"/>
    <property type="match status" value="1"/>
</dbReference>
<dbReference type="Pfam" id="PF06445">
    <property type="entry name" value="GyrI-like"/>
    <property type="match status" value="1"/>
</dbReference>
<keyword evidence="5" id="KW-0175">Coiled coil</keyword>
<organism evidence="7">
    <name type="scientific">uncultured Anaerotruncus sp</name>
    <dbReference type="NCBI Taxonomy" id="905011"/>
    <lineage>
        <taxon>Bacteria</taxon>
        <taxon>Bacillati</taxon>
        <taxon>Bacillota</taxon>
        <taxon>Clostridia</taxon>
        <taxon>Eubacteriales</taxon>
        <taxon>Oscillospiraceae</taxon>
        <taxon>Anaerotruncus</taxon>
        <taxon>environmental samples</taxon>
    </lineage>
</organism>
<dbReference type="GO" id="GO:0003700">
    <property type="term" value="F:DNA-binding transcription factor activity"/>
    <property type="evidence" value="ECO:0007669"/>
    <property type="project" value="InterPro"/>
</dbReference>
<evidence type="ECO:0000256" key="1">
    <source>
        <dbReference type="ARBA" id="ARBA00022491"/>
    </source>
</evidence>
<evidence type="ECO:0000259" key="6">
    <source>
        <dbReference type="PROSITE" id="PS50937"/>
    </source>
</evidence>
<dbReference type="SMART" id="SM00422">
    <property type="entry name" value="HTH_MERR"/>
    <property type="match status" value="1"/>
</dbReference>
<protein>
    <submittedName>
        <fullName evidence="7">Multidrug-efflux transporter 1 regulator</fullName>
    </submittedName>
</protein>
<keyword evidence="1" id="KW-0678">Repressor</keyword>
<dbReference type="AlphaFoldDB" id="A0A6N2RYK6"/>
<evidence type="ECO:0000256" key="4">
    <source>
        <dbReference type="ARBA" id="ARBA00023163"/>
    </source>
</evidence>
<evidence type="ECO:0000313" key="7">
    <source>
        <dbReference type="EMBL" id="VYS85608.1"/>
    </source>
</evidence>
<gene>
    <name evidence="7" type="primary">bmrR_1</name>
    <name evidence="7" type="ORF">AULFYP135_00652</name>
</gene>
<sequence length="271" mass="31106">MTKTLFSIGEMAKLFAISVPTLRYYDQIGLLPPEYTDPATGYRYYSTRQFERLNTIKYLRGLSVPIGKIKCVCENRELPGLVGLLREQQGEIARHRQELELAEQKLQNRLAQLEEAQTGQREVIEERWFGPRPVAYLRREIPLDEDLELPIRELERQNRLEAAMFLGKVGVAVSREDLLTRRMDRFCGIFVFLEGREQAEAQTCLAASEYLVLRFGGVHQDAASYYRQMLAYLSERGYRLAGDSVEIALIDGGITGDEAQFVTELQIPFSR</sequence>
<dbReference type="InterPro" id="IPR011256">
    <property type="entry name" value="Reg_factor_effector_dom_sf"/>
</dbReference>
<dbReference type="PANTHER" id="PTHR30204:SF69">
    <property type="entry name" value="MERR-FAMILY TRANSCRIPTIONAL REGULATOR"/>
    <property type="match status" value="1"/>
</dbReference>
<dbReference type="InterPro" id="IPR029442">
    <property type="entry name" value="GyrI-like"/>
</dbReference>
<dbReference type="SUPFAM" id="SSF55136">
    <property type="entry name" value="Probable bacterial effector-binding domain"/>
    <property type="match status" value="1"/>
</dbReference>
<dbReference type="SUPFAM" id="SSF46955">
    <property type="entry name" value="Putative DNA-binding domain"/>
    <property type="match status" value="1"/>
</dbReference>
<dbReference type="EMBL" id="CACRSL010000003">
    <property type="protein sequence ID" value="VYS85608.1"/>
    <property type="molecule type" value="Genomic_DNA"/>
</dbReference>
<keyword evidence="3" id="KW-0238">DNA-binding</keyword>
<dbReference type="InterPro" id="IPR000551">
    <property type="entry name" value="MerR-type_HTH_dom"/>
</dbReference>
<keyword evidence="4" id="KW-0804">Transcription</keyword>
<dbReference type="InterPro" id="IPR047057">
    <property type="entry name" value="MerR_fam"/>
</dbReference>
<dbReference type="GO" id="GO:0003677">
    <property type="term" value="F:DNA binding"/>
    <property type="evidence" value="ECO:0007669"/>
    <property type="project" value="UniProtKB-KW"/>
</dbReference>
<dbReference type="PROSITE" id="PS50937">
    <property type="entry name" value="HTH_MERR_2"/>
    <property type="match status" value="1"/>
</dbReference>
<dbReference type="PANTHER" id="PTHR30204">
    <property type="entry name" value="REDOX-CYCLING DRUG-SENSING TRANSCRIPTIONAL ACTIVATOR SOXR"/>
    <property type="match status" value="1"/>
</dbReference>
<dbReference type="InterPro" id="IPR009061">
    <property type="entry name" value="DNA-bd_dom_put_sf"/>
</dbReference>
<dbReference type="Pfam" id="PF13411">
    <property type="entry name" value="MerR_1"/>
    <property type="match status" value="1"/>
</dbReference>
<proteinExistence type="predicted"/>
<evidence type="ECO:0000256" key="2">
    <source>
        <dbReference type="ARBA" id="ARBA00023015"/>
    </source>
</evidence>
<evidence type="ECO:0000256" key="5">
    <source>
        <dbReference type="SAM" id="Coils"/>
    </source>
</evidence>
<accession>A0A6N2RYK6</accession>